<reference evidence="2" key="1">
    <citation type="submission" date="2022-12" db="EMBL/GenBank/DDBJ databases">
        <title>Paracoccus sp. EF6 isolated from a lake water.</title>
        <authorList>
            <person name="Liu H."/>
        </authorList>
    </citation>
    <scope>NUCLEOTIDE SEQUENCE</scope>
    <source>
        <strain evidence="2">EF6</strain>
    </source>
</reference>
<evidence type="ECO:0000256" key="1">
    <source>
        <dbReference type="SAM" id="Phobius"/>
    </source>
</evidence>
<gene>
    <name evidence="2" type="ORF">OU682_21735</name>
</gene>
<keyword evidence="1" id="KW-0472">Membrane</keyword>
<comment type="caution">
    <text evidence="2">The sequence shown here is derived from an EMBL/GenBank/DDBJ whole genome shotgun (WGS) entry which is preliminary data.</text>
</comment>
<keyword evidence="1" id="KW-1133">Transmembrane helix</keyword>
<evidence type="ECO:0000313" key="2">
    <source>
        <dbReference type="EMBL" id="MCZ0964200.1"/>
    </source>
</evidence>
<dbReference type="EMBL" id="JAPTYD010000075">
    <property type="protein sequence ID" value="MCZ0964200.1"/>
    <property type="molecule type" value="Genomic_DNA"/>
</dbReference>
<evidence type="ECO:0000313" key="3">
    <source>
        <dbReference type="Proteomes" id="UP001149822"/>
    </source>
</evidence>
<sequence length="76" mass="8011">MIAVMLIVIVAGSLGTALFLAAIDASWAMIAVGYVAGGWGGLLGGGAAIFLLRRLIPLQRSSSFRNNRVLRVLLRN</sequence>
<proteinExistence type="predicted"/>
<feature type="transmembrane region" description="Helical" evidence="1">
    <location>
        <begin position="31"/>
        <end position="52"/>
    </location>
</feature>
<organism evidence="2 3">
    <name type="scientific">Paracoccus benzoatiresistens</name>
    <dbReference type="NCBI Taxonomy" id="2997341"/>
    <lineage>
        <taxon>Bacteria</taxon>
        <taxon>Pseudomonadati</taxon>
        <taxon>Pseudomonadota</taxon>
        <taxon>Alphaproteobacteria</taxon>
        <taxon>Rhodobacterales</taxon>
        <taxon>Paracoccaceae</taxon>
        <taxon>Paracoccus</taxon>
    </lineage>
</organism>
<dbReference type="Proteomes" id="UP001149822">
    <property type="component" value="Unassembled WGS sequence"/>
</dbReference>
<name>A0ABT4JAP3_9RHOB</name>
<protein>
    <submittedName>
        <fullName evidence="2">Uncharacterized protein</fullName>
    </submittedName>
</protein>
<accession>A0ABT4JAP3</accession>
<keyword evidence="1" id="KW-0812">Transmembrane</keyword>
<keyword evidence="3" id="KW-1185">Reference proteome</keyword>
<dbReference type="RefSeq" id="WP_268944295.1">
    <property type="nucleotide sequence ID" value="NZ_JAPTYD010000075.1"/>
</dbReference>